<name>A0A5B7HFV1_PORTR</name>
<accession>A0A5B7HFV1</accession>
<evidence type="ECO:0000313" key="2">
    <source>
        <dbReference type="Proteomes" id="UP000324222"/>
    </source>
</evidence>
<sequence>MPVTHSVGLFKGCTTTTNHITTTLCPQSELETYFGYHSCQHYYCCCPQFPQHYYLFL</sequence>
<reference evidence="1 2" key="1">
    <citation type="submission" date="2019-05" db="EMBL/GenBank/DDBJ databases">
        <title>Another draft genome of Portunus trituberculatus and its Hox gene families provides insights of decapod evolution.</title>
        <authorList>
            <person name="Jeong J.-H."/>
            <person name="Song I."/>
            <person name="Kim S."/>
            <person name="Choi T."/>
            <person name="Kim D."/>
            <person name="Ryu S."/>
            <person name="Kim W."/>
        </authorList>
    </citation>
    <scope>NUCLEOTIDE SEQUENCE [LARGE SCALE GENOMIC DNA]</scope>
    <source>
        <tissue evidence="1">Muscle</tissue>
    </source>
</reference>
<gene>
    <name evidence="1" type="ORF">E2C01_062791</name>
</gene>
<evidence type="ECO:0000313" key="1">
    <source>
        <dbReference type="EMBL" id="MPC68589.1"/>
    </source>
</evidence>
<organism evidence="1 2">
    <name type="scientific">Portunus trituberculatus</name>
    <name type="common">Swimming crab</name>
    <name type="synonym">Neptunus trituberculatus</name>
    <dbReference type="NCBI Taxonomy" id="210409"/>
    <lineage>
        <taxon>Eukaryota</taxon>
        <taxon>Metazoa</taxon>
        <taxon>Ecdysozoa</taxon>
        <taxon>Arthropoda</taxon>
        <taxon>Crustacea</taxon>
        <taxon>Multicrustacea</taxon>
        <taxon>Malacostraca</taxon>
        <taxon>Eumalacostraca</taxon>
        <taxon>Eucarida</taxon>
        <taxon>Decapoda</taxon>
        <taxon>Pleocyemata</taxon>
        <taxon>Brachyura</taxon>
        <taxon>Eubrachyura</taxon>
        <taxon>Portunoidea</taxon>
        <taxon>Portunidae</taxon>
        <taxon>Portuninae</taxon>
        <taxon>Portunus</taxon>
    </lineage>
</organism>
<dbReference type="Proteomes" id="UP000324222">
    <property type="component" value="Unassembled WGS sequence"/>
</dbReference>
<dbReference type="EMBL" id="VSRR010028075">
    <property type="protein sequence ID" value="MPC68589.1"/>
    <property type="molecule type" value="Genomic_DNA"/>
</dbReference>
<proteinExistence type="predicted"/>
<comment type="caution">
    <text evidence="1">The sequence shown here is derived from an EMBL/GenBank/DDBJ whole genome shotgun (WGS) entry which is preliminary data.</text>
</comment>
<protein>
    <submittedName>
        <fullName evidence="1">Uncharacterized protein</fullName>
    </submittedName>
</protein>
<keyword evidence="2" id="KW-1185">Reference proteome</keyword>
<dbReference type="AlphaFoldDB" id="A0A5B7HFV1"/>